<comment type="subcellular location">
    <subcellularLocation>
        <location evidence="1">Membrane</location>
        <topology evidence="1">Multi-pass membrane protein</topology>
    </subcellularLocation>
</comment>
<feature type="transmembrane region" description="Helical" evidence="5">
    <location>
        <begin position="272"/>
        <end position="290"/>
    </location>
</feature>
<dbReference type="OrthoDB" id="417037at2759"/>
<evidence type="ECO:0000313" key="7">
    <source>
        <dbReference type="EMBL" id="ORC84348.1"/>
    </source>
</evidence>
<feature type="transmembrane region" description="Helical" evidence="5">
    <location>
        <begin position="30"/>
        <end position="53"/>
    </location>
</feature>
<feature type="domain" description="Sugar phosphate transporter" evidence="6">
    <location>
        <begin position="16"/>
        <end position="289"/>
    </location>
</feature>
<evidence type="ECO:0000256" key="2">
    <source>
        <dbReference type="ARBA" id="ARBA00022692"/>
    </source>
</evidence>
<dbReference type="SUPFAM" id="SSF103481">
    <property type="entry name" value="Multidrug resistance efflux transporter EmrE"/>
    <property type="match status" value="1"/>
</dbReference>
<protein>
    <submittedName>
        <fullName evidence="7">GDP-mannose transporter</fullName>
    </submittedName>
</protein>
<dbReference type="PANTHER" id="PTHR11132">
    <property type="entry name" value="SOLUTE CARRIER FAMILY 35"/>
    <property type="match status" value="1"/>
</dbReference>
<dbReference type="InterPro" id="IPR050186">
    <property type="entry name" value="TPT_transporter"/>
</dbReference>
<evidence type="ECO:0000313" key="8">
    <source>
        <dbReference type="Proteomes" id="UP000192257"/>
    </source>
</evidence>
<feature type="transmembrane region" description="Helical" evidence="5">
    <location>
        <begin position="216"/>
        <end position="238"/>
    </location>
</feature>
<keyword evidence="3 5" id="KW-1133">Transmembrane helix</keyword>
<dbReference type="Pfam" id="PF03151">
    <property type="entry name" value="TPT"/>
    <property type="match status" value="1"/>
</dbReference>
<dbReference type="EMBL" id="NBCO01000046">
    <property type="protein sequence ID" value="ORC84348.1"/>
    <property type="molecule type" value="Genomic_DNA"/>
</dbReference>
<gene>
    <name evidence="7" type="ORF">TM35_000461670</name>
</gene>
<feature type="transmembrane region" description="Helical" evidence="5">
    <location>
        <begin position="144"/>
        <end position="163"/>
    </location>
</feature>
<keyword evidence="4 5" id="KW-0472">Membrane</keyword>
<name>A0A1X0NIJ8_9TRYP</name>
<keyword evidence="8" id="KW-1185">Reference proteome</keyword>
<organism evidence="7 8">
    <name type="scientific">Trypanosoma theileri</name>
    <dbReference type="NCBI Taxonomy" id="67003"/>
    <lineage>
        <taxon>Eukaryota</taxon>
        <taxon>Discoba</taxon>
        <taxon>Euglenozoa</taxon>
        <taxon>Kinetoplastea</taxon>
        <taxon>Metakinetoplastina</taxon>
        <taxon>Trypanosomatida</taxon>
        <taxon>Trypanosomatidae</taxon>
        <taxon>Trypanosoma</taxon>
    </lineage>
</organism>
<dbReference type="GeneID" id="39990126"/>
<evidence type="ECO:0000256" key="3">
    <source>
        <dbReference type="ARBA" id="ARBA00022989"/>
    </source>
</evidence>
<dbReference type="InterPro" id="IPR004853">
    <property type="entry name" value="Sugar_P_trans_dom"/>
</dbReference>
<evidence type="ECO:0000256" key="1">
    <source>
        <dbReference type="ARBA" id="ARBA00004141"/>
    </source>
</evidence>
<dbReference type="InterPro" id="IPR037185">
    <property type="entry name" value="EmrE-like"/>
</dbReference>
<feature type="transmembrane region" description="Helical" evidence="5">
    <location>
        <begin position="95"/>
        <end position="113"/>
    </location>
</feature>
<comment type="caution">
    <text evidence="7">The sequence shown here is derived from an EMBL/GenBank/DDBJ whole genome shotgun (WGS) entry which is preliminary data.</text>
</comment>
<dbReference type="AlphaFoldDB" id="A0A1X0NIJ8"/>
<dbReference type="RefSeq" id="XP_028878414.1">
    <property type="nucleotide sequence ID" value="XM_029030346.1"/>
</dbReference>
<feature type="transmembrane region" description="Helical" evidence="5">
    <location>
        <begin position="184"/>
        <end position="204"/>
    </location>
</feature>
<sequence length="314" mass="34830">MYGVAIYVHAISVFCVSSVGMMLSNKLAVVALPLPCTLVLMQMVATLALLIPFRSQVERLKLQNVQKWIPVATLFAAMLYTSMKSFVYATVPTVIIIRNLGSIFTTVAEYYTLGERVNDEIILSQFVIFLGAVIYGWSNSTFTMIGLFWMLLNVFAQGFYGILVKHMTSNVPEFSSATKYTLALYNNVMAMPMVFVLFLFGEVMKLDSLLPRVTSFGWFWIGVTCILGFMISTSGFGLQKLVSAATFIVINNLTKFFNILIGVFIMGDSMGFTDGSGCVIALAAGAWYSAARYRFKEPDVTLEKKELESPEQAV</sequence>
<dbReference type="GO" id="GO:0016020">
    <property type="term" value="C:membrane"/>
    <property type="evidence" value="ECO:0007669"/>
    <property type="project" value="UniProtKB-SubCell"/>
</dbReference>
<proteinExistence type="predicted"/>
<dbReference type="VEuPathDB" id="TriTrypDB:TM35_000461670"/>
<accession>A0A1X0NIJ8</accession>
<evidence type="ECO:0000256" key="5">
    <source>
        <dbReference type="SAM" id="Phobius"/>
    </source>
</evidence>
<feature type="transmembrane region" description="Helical" evidence="5">
    <location>
        <begin position="7"/>
        <end position="24"/>
    </location>
</feature>
<feature type="transmembrane region" description="Helical" evidence="5">
    <location>
        <begin position="120"/>
        <end position="138"/>
    </location>
</feature>
<dbReference type="Proteomes" id="UP000192257">
    <property type="component" value="Unassembled WGS sequence"/>
</dbReference>
<feature type="transmembrane region" description="Helical" evidence="5">
    <location>
        <begin position="65"/>
        <end position="83"/>
    </location>
</feature>
<feature type="transmembrane region" description="Helical" evidence="5">
    <location>
        <begin position="245"/>
        <end position="266"/>
    </location>
</feature>
<reference evidence="7 8" key="1">
    <citation type="submission" date="2017-03" db="EMBL/GenBank/DDBJ databases">
        <title>An alternative strategy for trypanosome survival in the mammalian bloodstream revealed through genome and transcriptome analysis of the ubiquitous bovine parasite Trypanosoma (Megatrypanum) theileri.</title>
        <authorList>
            <person name="Kelly S."/>
            <person name="Ivens A."/>
            <person name="Mott A."/>
            <person name="O'Neill E."/>
            <person name="Emms D."/>
            <person name="Macleod O."/>
            <person name="Voorheis P."/>
            <person name="Matthews J."/>
            <person name="Matthews K."/>
            <person name="Carrington M."/>
        </authorList>
    </citation>
    <scope>NUCLEOTIDE SEQUENCE [LARGE SCALE GENOMIC DNA]</scope>
    <source>
        <strain evidence="7">Edinburgh</strain>
    </source>
</reference>
<evidence type="ECO:0000259" key="6">
    <source>
        <dbReference type="Pfam" id="PF03151"/>
    </source>
</evidence>
<keyword evidence="2 5" id="KW-0812">Transmembrane</keyword>
<evidence type="ECO:0000256" key="4">
    <source>
        <dbReference type="ARBA" id="ARBA00023136"/>
    </source>
</evidence>